<sequence length="185" mass="21042">MSSKNQNSKGNEDVKMNNLSNSTKHDILPLPKIESTAQISNLASFLRSNSSLDSPSKLNMMTVNYPLTQARPRITDRYRYKDSRRNSNVIDGKQRKKEASNISSNAKSESQKQKTLDSVTDYDSNEASDIEDEISPRLKEQVNKKNFTDFCVRNIDDAEHGRKEIQIAEQEMPGLMSLRRRAEGD</sequence>
<dbReference type="OrthoDB" id="10007170at2759"/>
<dbReference type="AlphaFoldDB" id="A0A3M7T1W5"/>
<keyword evidence="3" id="KW-1185">Reference proteome</keyword>
<evidence type="ECO:0000313" key="2">
    <source>
        <dbReference type="EMBL" id="RNA41937.1"/>
    </source>
</evidence>
<dbReference type="EC" id="3.3.1.1" evidence="2"/>
<dbReference type="EMBL" id="REGN01000432">
    <property type="protein sequence ID" value="RNA41937.1"/>
    <property type="molecule type" value="Genomic_DNA"/>
</dbReference>
<feature type="non-terminal residue" evidence="2">
    <location>
        <position position="185"/>
    </location>
</feature>
<dbReference type="GO" id="GO:0016787">
    <property type="term" value="F:hydrolase activity"/>
    <property type="evidence" value="ECO:0007669"/>
    <property type="project" value="UniProtKB-KW"/>
</dbReference>
<accession>A0A3M7T1W5</accession>
<evidence type="ECO:0000313" key="3">
    <source>
        <dbReference type="Proteomes" id="UP000276133"/>
    </source>
</evidence>
<feature type="region of interest" description="Disordered" evidence="1">
    <location>
        <begin position="1"/>
        <end position="27"/>
    </location>
</feature>
<feature type="compositionally biased region" description="Acidic residues" evidence="1">
    <location>
        <begin position="123"/>
        <end position="133"/>
    </location>
</feature>
<protein>
    <submittedName>
        <fullName evidence="2">Adenosylhomocysteinase 3 isoform X1</fullName>
        <ecNumber evidence="2">3.3.1.1</ecNumber>
    </submittedName>
</protein>
<dbReference type="Gene3D" id="3.40.50.1480">
    <property type="entry name" value="Adenosylhomocysteinase-like"/>
    <property type="match status" value="1"/>
</dbReference>
<dbReference type="STRING" id="10195.A0A3M7T1W5"/>
<dbReference type="SUPFAM" id="SSF52283">
    <property type="entry name" value="Formate/glycerate dehydrogenase catalytic domain-like"/>
    <property type="match status" value="1"/>
</dbReference>
<dbReference type="InterPro" id="IPR000043">
    <property type="entry name" value="Adenosylhomocysteinase-like"/>
</dbReference>
<dbReference type="Pfam" id="PF05221">
    <property type="entry name" value="AdoHcyase"/>
    <property type="match status" value="1"/>
</dbReference>
<name>A0A3M7T1W5_BRAPC</name>
<gene>
    <name evidence="2" type="ORF">BpHYR1_047413</name>
</gene>
<evidence type="ECO:0000256" key="1">
    <source>
        <dbReference type="SAM" id="MobiDB-lite"/>
    </source>
</evidence>
<dbReference type="Proteomes" id="UP000276133">
    <property type="component" value="Unassembled WGS sequence"/>
</dbReference>
<proteinExistence type="predicted"/>
<comment type="caution">
    <text evidence="2">The sequence shown here is derived from an EMBL/GenBank/DDBJ whole genome shotgun (WGS) entry which is preliminary data.</text>
</comment>
<reference evidence="2 3" key="1">
    <citation type="journal article" date="2018" name="Sci. Rep.">
        <title>Genomic signatures of local adaptation to the degree of environmental predictability in rotifers.</title>
        <authorList>
            <person name="Franch-Gras L."/>
            <person name="Hahn C."/>
            <person name="Garcia-Roger E.M."/>
            <person name="Carmona M.J."/>
            <person name="Serra M."/>
            <person name="Gomez A."/>
        </authorList>
    </citation>
    <scope>NUCLEOTIDE SEQUENCE [LARGE SCALE GENOMIC DNA]</scope>
    <source>
        <strain evidence="2">HYR1</strain>
    </source>
</reference>
<dbReference type="InterPro" id="IPR042172">
    <property type="entry name" value="Adenosylhomocyst_ase-like_sf"/>
</dbReference>
<feature type="region of interest" description="Disordered" evidence="1">
    <location>
        <begin position="79"/>
        <end position="137"/>
    </location>
</feature>
<organism evidence="2 3">
    <name type="scientific">Brachionus plicatilis</name>
    <name type="common">Marine rotifer</name>
    <name type="synonym">Brachionus muelleri</name>
    <dbReference type="NCBI Taxonomy" id="10195"/>
    <lineage>
        <taxon>Eukaryota</taxon>
        <taxon>Metazoa</taxon>
        <taxon>Spiralia</taxon>
        <taxon>Gnathifera</taxon>
        <taxon>Rotifera</taxon>
        <taxon>Eurotatoria</taxon>
        <taxon>Monogononta</taxon>
        <taxon>Pseudotrocha</taxon>
        <taxon>Ploima</taxon>
        <taxon>Brachionidae</taxon>
        <taxon>Brachionus</taxon>
    </lineage>
</organism>
<keyword evidence="2" id="KW-0378">Hydrolase</keyword>